<protein>
    <submittedName>
        <fullName evidence="1">Uncharacterized protein</fullName>
    </submittedName>
</protein>
<dbReference type="VEuPathDB" id="FungiDB:VP01_32g2"/>
<sequence>MIEKFESLTKSKPGHVTNLKEKFESLAKSRGVGNPQKKTPLVFNRLSSHLVELLGNRALVLTFQIKQFLGNIMSVMQSRQFIIMKNILHALRTITPKSTQKEIELSSYGCNYPFLP</sequence>
<proteinExistence type="predicted"/>
<evidence type="ECO:0000313" key="2">
    <source>
        <dbReference type="Proteomes" id="UP000037035"/>
    </source>
</evidence>
<evidence type="ECO:0000313" key="1">
    <source>
        <dbReference type="EMBL" id="KNZ53221.1"/>
    </source>
</evidence>
<gene>
    <name evidence="1" type="ORF">VP01_32g2</name>
</gene>
<dbReference type="Proteomes" id="UP000037035">
    <property type="component" value="Unassembled WGS sequence"/>
</dbReference>
<reference evidence="1 2" key="1">
    <citation type="submission" date="2015-08" db="EMBL/GenBank/DDBJ databases">
        <title>Next Generation Sequencing and Analysis of the Genome of Puccinia sorghi L Schw, the Causal Agent of Maize Common Rust.</title>
        <authorList>
            <person name="Rochi L."/>
            <person name="Burguener G."/>
            <person name="Darino M."/>
            <person name="Turjanski A."/>
            <person name="Kreff E."/>
            <person name="Dieguez M.J."/>
            <person name="Sacco F."/>
        </authorList>
    </citation>
    <scope>NUCLEOTIDE SEQUENCE [LARGE SCALE GENOMIC DNA]</scope>
    <source>
        <strain evidence="1 2">RO10H11247</strain>
    </source>
</reference>
<dbReference type="AlphaFoldDB" id="A0A0L6UXD6"/>
<name>A0A0L6UXD6_9BASI</name>
<dbReference type="EMBL" id="LAVV01008280">
    <property type="protein sequence ID" value="KNZ53221.1"/>
    <property type="molecule type" value="Genomic_DNA"/>
</dbReference>
<accession>A0A0L6UXD6</accession>
<keyword evidence="2" id="KW-1185">Reference proteome</keyword>
<organism evidence="1 2">
    <name type="scientific">Puccinia sorghi</name>
    <dbReference type="NCBI Taxonomy" id="27349"/>
    <lineage>
        <taxon>Eukaryota</taxon>
        <taxon>Fungi</taxon>
        <taxon>Dikarya</taxon>
        <taxon>Basidiomycota</taxon>
        <taxon>Pucciniomycotina</taxon>
        <taxon>Pucciniomycetes</taxon>
        <taxon>Pucciniales</taxon>
        <taxon>Pucciniaceae</taxon>
        <taxon>Puccinia</taxon>
    </lineage>
</organism>
<comment type="caution">
    <text evidence="1">The sequence shown here is derived from an EMBL/GenBank/DDBJ whole genome shotgun (WGS) entry which is preliminary data.</text>
</comment>